<accession>A0A1U7PK41</accession>
<dbReference type="Proteomes" id="UP000187550">
    <property type="component" value="Unassembled WGS sequence"/>
</dbReference>
<name>A0A1U7PK41_9BACI</name>
<gene>
    <name evidence="1" type="ORF">SAMN05428946_1659</name>
</gene>
<dbReference type="RefSeq" id="WP_076757978.1">
    <property type="nucleotide sequence ID" value="NZ_FTPL01000002.1"/>
</dbReference>
<sequence>MIPHSDRVASIRYVKVKRRIHWLEQKAERHEYELTLTPAAIISHERSFRMNSVTDISCRPATATSWFLYLHTIEGLFAFETEDAPHTFISRYQGMKNR</sequence>
<evidence type="ECO:0000313" key="1">
    <source>
        <dbReference type="EMBL" id="SIT83846.1"/>
    </source>
</evidence>
<dbReference type="OrthoDB" id="2691759at2"/>
<dbReference type="STRING" id="550447.SAMN05428946_1659"/>
<keyword evidence="2" id="KW-1185">Reference proteome</keyword>
<evidence type="ECO:0000313" key="2">
    <source>
        <dbReference type="Proteomes" id="UP000187550"/>
    </source>
</evidence>
<organism evidence="1 2">
    <name type="scientific">Edaphobacillus lindanitolerans</name>
    <dbReference type="NCBI Taxonomy" id="550447"/>
    <lineage>
        <taxon>Bacteria</taxon>
        <taxon>Bacillati</taxon>
        <taxon>Bacillota</taxon>
        <taxon>Bacilli</taxon>
        <taxon>Bacillales</taxon>
        <taxon>Bacillaceae</taxon>
        <taxon>Edaphobacillus</taxon>
    </lineage>
</organism>
<dbReference type="AlphaFoldDB" id="A0A1U7PK41"/>
<dbReference type="EMBL" id="FTPL01000002">
    <property type="protein sequence ID" value="SIT83846.1"/>
    <property type="molecule type" value="Genomic_DNA"/>
</dbReference>
<reference evidence="2" key="1">
    <citation type="submission" date="2017-01" db="EMBL/GenBank/DDBJ databases">
        <authorList>
            <person name="Varghese N."/>
            <person name="Submissions S."/>
        </authorList>
    </citation>
    <scope>NUCLEOTIDE SEQUENCE [LARGE SCALE GENOMIC DNA]</scope>
    <source>
        <strain evidence="2">MNA4</strain>
    </source>
</reference>
<protein>
    <submittedName>
        <fullName evidence="1">Uncharacterized protein</fullName>
    </submittedName>
</protein>
<proteinExistence type="predicted"/>